<evidence type="ECO:0000313" key="2">
    <source>
        <dbReference type="EMBL" id="GJT25729.1"/>
    </source>
</evidence>
<feature type="compositionally biased region" description="Basic and acidic residues" evidence="1">
    <location>
        <begin position="194"/>
        <end position="207"/>
    </location>
</feature>
<dbReference type="EMBL" id="BQNB010014235">
    <property type="protein sequence ID" value="GJT25729.1"/>
    <property type="molecule type" value="Genomic_DNA"/>
</dbReference>
<evidence type="ECO:0000313" key="3">
    <source>
        <dbReference type="Proteomes" id="UP001151760"/>
    </source>
</evidence>
<dbReference type="Proteomes" id="UP001151760">
    <property type="component" value="Unassembled WGS sequence"/>
</dbReference>
<reference evidence="2" key="1">
    <citation type="journal article" date="2022" name="Int. J. Mol. Sci.">
        <title>Draft Genome of Tanacetum Coccineum: Genomic Comparison of Closely Related Tanacetum-Family Plants.</title>
        <authorList>
            <person name="Yamashiro T."/>
            <person name="Shiraishi A."/>
            <person name="Nakayama K."/>
            <person name="Satake H."/>
        </authorList>
    </citation>
    <scope>NUCLEOTIDE SEQUENCE</scope>
</reference>
<name>A0ABQ5CGG0_9ASTR</name>
<accession>A0ABQ5CGG0</accession>
<evidence type="ECO:0000256" key="1">
    <source>
        <dbReference type="SAM" id="MobiDB-lite"/>
    </source>
</evidence>
<protein>
    <submittedName>
        <fullName evidence="2">Uncharacterized protein</fullName>
    </submittedName>
</protein>
<organism evidence="2 3">
    <name type="scientific">Tanacetum coccineum</name>
    <dbReference type="NCBI Taxonomy" id="301880"/>
    <lineage>
        <taxon>Eukaryota</taxon>
        <taxon>Viridiplantae</taxon>
        <taxon>Streptophyta</taxon>
        <taxon>Embryophyta</taxon>
        <taxon>Tracheophyta</taxon>
        <taxon>Spermatophyta</taxon>
        <taxon>Magnoliopsida</taxon>
        <taxon>eudicotyledons</taxon>
        <taxon>Gunneridae</taxon>
        <taxon>Pentapetalae</taxon>
        <taxon>asterids</taxon>
        <taxon>campanulids</taxon>
        <taxon>Asterales</taxon>
        <taxon>Asteraceae</taxon>
        <taxon>Asteroideae</taxon>
        <taxon>Anthemideae</taxon>
        <taxon>Anthemidinae</taxon>
        <taxon>Tanacetum</taxon>
    </lineage>
</organism>
<feature type="region of interest" description="Disordered" evidence="1">
    <location>
        <begin position="138"/>
        <end position="217"/>
    </location>
</feature>
<gene>
    <name evidence="2" type="ORF">Tco_0895666</name>
</gene>
<keyword evidence="3" id="KW-1185">Reference proteome</keyword>
<comment type="caution">
    <text evidence="2">The sequence shown here is derived from an EMBL/GenBank/DDBJ whole genome shotgun (WGS) entry which is preliminary data.</text>
</comment>
<feature type="compositionally biased region" description="Basic and acidic residues" evidence="1">
    <location>
        <begin position="155"/>
        <end position="180"/>
    </location>
</feature>
<reference evidence="2" key="2">
    <citation type="submission" date="2022-01" db="EMBL/GenBank/DDBJ databases">
        <authorList>
            <person name="Yamashiro T."/>
            <person name="Shiraishi A."/>
            <person name="Satake H."/>
            <person name="Nakayama K."/>
        </authorList>
    </citation>
    <scope>NUCLEOTIDE SEQUENCE</scope>
</reference>
<proteinExistence type="predicted"/>
<sequence>MVRIYDHTVDMVPRYLTMVPQDPLSYYYSTHTPRKLPLILKILAISSRSSSSSASIIRISSEDELLGLETSFDVLDSPYDAAAKNERQRGDVANFCTMELLKKVGKLLQDRIAIDRLRELVYFSYVEENSWVVIKDDDEEPSAGSNRGSKRRKTGKEPESTSDPKDKTSKSTGSSKERAKFKTRSTSKSAQAEEQVHTVKDLEEPVHQEFNTGFTED</sequence>